<name>A0ACC2EBF3_DIPCM</name>
<gene>
    <name evidence="1" type="ORF">O6H91_03G118600</name>
</gene>
<accession>A0ACC2EBF3</accession>
<comment type="caution">
    <text evidence="1">The sequence shown here is derived from an EMBL/GenBank/DDBJ whole genome shotgun (WGS) entry which is preliminary data.</text>
</comment>
<evidence type="ECO:0000313" key="1">
    <source>
        <dbReference type="EMBL" id="KAJ7563642.1"/>
    </source>
</evidence>
<reference evidence="2" key="1">
    <citation type="journal article" date="2024" name="Proc. Natl. Acad. Sci. U.S.A.">
        <title>Extraordinary preservation of gene collinearity over three hundred million years revealed in homosporous lycophytes.</title>
        <authorList>
            <person name="Li C."/>
            <person name="Wickell D."/>
            <person name="Kuo L.Y."/>
            <person name="Chen X."/>
            <person name="Nie B."/>
            <person name="Liao X."/>
            <person name="Peng D."/>
            <person name="Ji J."/>
            <person name="Jenkins J."/>
            <person name="Williams M."/>
            <person name="Shu S."/>
            <person name="Plott C."/>
            <person name="Barry K."/>
            <person name="Rajasekar S."/>
            <person name="Grimwood J."/>
            <person name="Han X."/>
            <person name="Sun S."/>
            <person name="Hou Z."/>
            <person name="He W."/>
            <person name="Dai G."/>
            <person name="Sun C."/>
            <person name="Schmutz J."/>
            <person name="Leebens-Mack J.H."/>
            <person name="Li F.W."/>
            <person name="Wang L."/>
        </authorList>
    </citation>
    <scope>NUCLEOTIDE SEQUENCE [LARGE SCALE GENOMIC DNA]</scope>
    <source>
        <strain evidence="2">cv. PW_Plant_1</strain>
    </source>
</reference>
<protein>
    <submittedName>
        <fullName evidence="1">Uncharacterized protein</fullName>
    </submittedName>
</protein>
<dbReference type="EMBL" id="CM055094">
    <property type="protein sequence ID" value="KAJ7563642.1"/>
    <property type="molecule type" value="Genomic_DNA"/>
</dbReference>
<keyword evidence="2" id="KW-1185">Reference proteome</keyword>
<organism evidence="1 2">
    <name type="scientific">Diphasiastrum complanatum</name>
    <name type="common">Issler's clubmoss</name>
    <name type="synonym">Lycopodium complanatum</name>
    <dbReference type="NCBI Taxonomy" id="34168"/>
    <lineage>
        <taxon>Eukaryota</taxon>
        <taxon>Viridiplantae</taxon>
        <taxon>Streptophyta</taxon>
        <taxon>Embryophyta</taxon>
        <taxon>Tracheophyta</taxon>
        <taxon>Lycopodiopsida</taxon>
        <taxon>Lycopodiales</taxon>
        <taxon>Lycopodiaceae</taxon>
        <taxon>Lycopodioideae</taxon>
        <taxon>Diphasiastrum</taxon>
    </lineage>
</organism>
<proteinExistence type="predicted"/>
<evidence type="ECO:0000313" key="2">
    <source>
        <dbReference type="Proteomes" id="UP001162992"/>
    </source>
</evidence>
<dbReference type="Proteomes" id="UP001162992">
    <property type="component" value="Chromosome 3"/>
</dbReference>
<sequence length="384" mass="41849">MGAMALLPLHNASSSFSFSTFTNSFSPLFAMLATASPSFSCCFGSSIHSKALNATVKSSCHAQQRPEPVIMHNRIGVLSPCLQQHHHCPSIVYAAAPSGQDAVTAIKPGVPSPPFNVLITGSTKGVGYALAREFLVAGDRVIICSRSDERVRTTLQDLTKEYGKHQVLGKSCDVRDSNSIRELIAFAKSSLGYVDIWINNAGSNAYTFKPLVETSDAAINEIVETNMIGVMICCREAIKMMVEQPRGGHIFNMDGAGADGGATPRFAAYGATKRSLTQFTKTLQAELRMQRVNNVILHSLSPGMVTTDLLMSGSDTEQARFFINVLAEPPDVVAKYLVPRIRCIPGDPKGKSTYIRFLTGFKAYSRLIARILFRARKNRYVNED</sequence>